<comment type="caution">
    <text evidence="8">The sequence shown here is derived from an EMBL/GenBank/DDBJ whole genome shotgun (WGS) entry which is preliminary data.</text>
</comment>
<dbReference type="InterPro" id="IPR051156">
    <property type="entry name" value="Mito/Outer_Membr_Metalloprot"/>
</dbReference>
<evidence type="ECO:0000256" key="1">
    <source>
        <dbReference type="ARBA" id="ARBA00022670"/>
    </source>
</evidence>
<evidence type="ECO:0000256" key="3">
    <source>
        <dbReference type="ARBA" id="ARBA00022801"/>
    </source>
</evidence>
<comment type="similarity">
    <text evidence="6">Belongs to the peptidase M48 family.</text>
</comment>
<proteinExistence type="inferred from homology"/>
<evidence type="ECO:0000256" key="5">
    <source>
        <dbReference type="ARBA" id="ARBA00023049"/>
    </source>
</evidence>
<evidence type="ECO:0000256" key="4">
    <source>
        <dbReference type="ARBA" id="ARBA00022833"/>
    </source>
</evidence>
<protein>
    <submittedName>
        <fullName evidence="8">M48 family metallopeptidase</fullName>
    </submittedName>
</protein>
<dbReference type="Proteomes" id="UP001500141">
    <property type="component" value="Unassembled WGS sequence"/>
</dbReference>
<feature type="domain" description="Peptidase M48" evidence="7">
    <location>
        <begin position="99"/>
        <end position="311"/>
    </location>
</feature>
<reference evidence="9" key="1">
    <citation type="journal article" date="2019" name="Int. J. Syst. Evol. Microbiol.">
        <title>The Global Catalogue of Microorganisms (GCM) 10K type strain sequencing project: providing services to taxonomists for standard genome sequencing and annotation.</title>
        <authorList>
            <consortium name="The Broad Institute Genomics Platform"/>
            <consortium name="The Broad Institute Genome Sequencing Center for Infectious Disease"/>
            <person name="Wu L."/>
            <person name="Ma J."/>
        </authorList>
    </citation>
    <scope>NUCLEOTIDE SEQUENCE [LARGE SCALE GENOMIC DNA]</scope>
    <source>
        <strain evidence="9">JCM 18198</strain>
    </source>
</reference>
<dbReference type="PANTHER" id="PTHR22726:SF1">
    <property type="entry name" value="METALLOENDOPEPTIDASE OMA1, MITOCHONDRIAL"/>
    <property type="match status" value="1"/>
</dbReference>
<dbReference type="InterPro" id="IPR001915">
    <property type="entry name" value="Peptidase_M48"/>
</dbReference>
<evidence type="ECO:0000313" key="8">
    <source>
        <dbReference type="EMBL" id="GAA4760255.1"/>
    </source>
</evidence>
<accession>A0ABP8ZMX9</accession>
<evidence type="ECO:0000313" key="9">
    <source>
        <dbReference type="Proteomes" id="UP001500141"/>
    </source>
</evidence>
<organism evidence="8 9">
    <name type="scientific">Flavobacterium hankyongi</name>
    <dbReference type="NCBI Taxonomy" id="1176532"/>
    <lineage>
        <taxon>Bacteria</taxon>
        <taxon>Pseudomonadati</taxon>
        <taxon>Bacteroidota</taxon>
        <taxon>Flavobacteriia</taxon>
        <taxon>Flavobacteriales</taxon>
        <taxon>Flavobacteriaceae</taxon>
        <taxon>Flavobacterium</taxon>
    </lineage>
</organism>
<gene>
    <name evidence="8" type="ORF">GCM10023230_06350</name>
</gene>
<evidence type="ECO:0000256" key="2">
    <source>
        <dbReference type="ARBA" id="ARBA00022723"/>
    </source>
</evidence>
<evidence type="ECO:0000256" key="6">
    <source>
        <dbReference type="RuleBase" id="RU003983"/>
    </source>
</evidence>
<keyword evidence="1 6" id="KW-0645">Protease</keyword>
<evidence type="ECO:0000259" key="7">
    <source>
        <dbReference type="Pfam" id="PF01435"/>
    </source>
</evidence>
<keyword evidence="9" id="KW-1185">Reference proteome</keyword>
<sequence>MKILNILFLIVFSLKCFGQERIELLDTINSNSFKHELSEFYKLKYTTFNESLDVNSVNKSKLSKNIYLEYQKEFLEKIGNNNFISDKNLNDYAQKLLFEILDINKLAKKDYRVLVSNDSEKNAYNTGDGTIVVNYGLFTVLDNEDELVFVLCHEIGHQVLQHVKKEVDNFVSLNTSEEIINKTKEIKNLKYNRSKAANTFLLKLNYKNYFHRRKKEIEADSLGFHFYSKTKRDLNNSISLLNKLDDSNKEMDSLTVRDYKTLFETETYKIKNKYFEVEESIFKKYDYKPAYQIDSLKTHPDCLYRIKNLQKFINNQNIKAIDSSKFIELKKKANYQNLYNLYVRGEFGICLYESLKEYKKTSSKFYKDLIFLNLIEIQKAKRNQTISKYIPQMDLVYNSPSLNRFINIINNLKNTDLEIIIQKFK</sequence>
<dbReference type="RefSeq" id="WP_264544187.1">
    <property type="nucleotide sequence ID" value="NZ_BAABIP010000007.1"/>
</dbReference>
<dbReference type="Gene3D" id="3.30.2010.10">
    <property type="entry name" value="Metalloproteases ('zincins'), catalytic domain"/>
    <property type="match status" value="1"/>
</dbReference>
<dbReference type="PANTHER" id="PTHR22726">
    <property type="entry name" value="METALLOENDOPEPTIDASE OMA1"/>
    <property type="match status" value="1"/>
</dbReference>
<keyword evidence="2" id="KW-0479">Metal-binding</keyword>
<keyword evidence="5 6" id="KW-0482">Metalloprotease</keyword>
<keyword evidence="3 6" id="KW-0378">Hydrolase</keyword>
<name>A0ABP8ZMX9_9FLAO</name>
<dbReference type="Pfam" id="PF01435">
    <property type="entry name" value="Peptidase_M48"/>
    <property type="match status" value="1"/>
</dbReference>
<dbReference type="EMBL" id="BAABIP010000007">
    <property type="protein sequence ID" value="GAA4760255.1"/>
    <property type="molecule type" value="Genomic_DNA"/>
</dbReference>
<comment type="cofactor">
    <cofactor evidence="6">
        <name>Zn(2+)</name>
        <dbReference type="ChEBI" id="CHEBI:29105"/>
    </cofactor>
    <text evidence="6">Binds 1 zinc ion per subunit.</text>
</comment>
<keyword evidence="4 6" id="KW-0862">Zinc</keyword>